<accession>A0A516NQW1</accession>
<proteinExistence type="predicted"/>
<reference evidence="1 2" key="1">
    <citation type="submission" date="2019-07" db="EMBL/GenBank/DDBJ databases">
        <title>Complete Genome Sequence and Methylome Analysis of Nocardia otitidis-caviarum NEB252.</title>
        <authorList>
            <person name="Fomenkov A."/>
            <person name="Anton B.P."/>
            <person name="Vincze T."/>
            <person name="Roberts R.J."/>
        </authorList>
    </citation>
    <scope>NUCLEOTIDE SEQUENCE [LARGE SCALE GENOMIC DNA]</scope>
    <source>
        <strain evidence="1 2">NEB252</strain>
    </source>
</reference>
<dbReference type="EMBL" id="CP041695">
    <property type="protein sequence ID" value="QDP81295.1"/>
    <property type="molecule type" value="Genomic_DNA"/>
</dbReference>
<dbReference type="Pfam" id="PF10824">
    <property type="entry name" value="T7SS_ESX_EspC"/>
    <property type="match status" value="1"/>
</dbReference>
<dbReference type="InterPro" id="IPR022536">
    <property type="entry name" value="EspC"/>
</dbReference>
<sequence length="132" mass="13947">MLYALEQAGERLGTSNTRRGPMKVSAEELRQAAGEFDKLVTGVGNLPTMAPGNSPGLWSGVTGETLMAGSRTAPVLDRIETVRATALKNVGDRYEQFASLLRVAADSYTNADAEAATWFYALGDFNGGEASA</sequence>
<evidence type="ECO:0008006" key="3">
    <source>
        <dbReference type="Google" id="ProtNLM"/>
    </source>
</evidence>
<organism evidence="1 2">
    <name type="scientific">Nocardia otitidiscaviarum</name>
    <dbReference type="NCBI Taxonomy" id="1823"/>
    <lineage>
        <taxon>Bacteria</taxon>
        <taxon>Bacillati</taxon>
        <taxon>Actinomycetota</taxon>
        <taxon>Actinomycetes</taxon>
        <taxon>Mycobacteriales</taxon>
        <taxon>Nocardiaceae</taxon>
        <taxon>Nocardia</taxon>
    </lineage>
</organism>
<dbReference type="GO" id="GO:0009306">
    <property type="term" value="P:protein secretion"/>
    <property type="evidence" value="ECO:0007669"/>
    <property type="project" value="InterPro"/>
</dbReference>
<protein>
    <recommendedName>
        <fullName evidence="3">ESX-1 secretion-associated protein</fullName>
    </recommendedName>
</protein>
<evidence type="ECO:0000313" key="2">
    <source>
        <dbReference type="Proteomes" id="UP000317039"/>
    </source>
</evidence>
<evidence type="ECO:0000313" key="1">
    <source>
        <dbReference type="EMBL" id="QDP81295.1"/>
    </source>
</evidence>
<gene>
    <name evidence="1" type="ORF">FOH10_23830</name>
</gene>
<dbReference type="GeneID" id="80335393"/>
<dbReference type="KEGG" id="nod:FOH10_23830"/>
<dbReference type="AlphaFoldDB" id="A0A516NQW1"/>
<dbReference type="RefSeq" id="WP_143982400.1">
    <property type="nucleotide sequence ID" value="NZ_CP041695.1"/>
</dbReference>
<name>A0A516NQW1_9NOCA</name>
<dbReference type="Proteomes" id="UP000317039">
    <property type="component" value="Chromosome"/>
</dbReference>